<gene>
    <name evidence="4" type="ORF">MA16_Dca025964</name>
</gene>
<name>A0A2I0WWD1_9ASPA</name>
<dbReference type="Proteomes" id="UP000233837">
    <property type="component" value="Unassembled WGS sequence"/>
</dbReference>
<dbReference type="AlphaFoldDB" id="A0A2I0WWD1"/>
<dbReference type="SMART" id="SM01218">
    <property type="entry name" value="FoP_duplication"/>
    <property type="match status" value="1"/>
</dbReference>
<proteinExistence type="predicted"/>
<dbReference type="InterPro" id="IPR025715">
    <property type="entry name" value="FoP_C"/>
</dbReference>
<keyword evidence="1" id="KW-0694">RNA-binding</keyword>
<feature type="compositionally biased region" description="Basic residues" evidence="2">
    <location>
        <begin position="17"/>
        <end position="38"/>
    </location>
</feature>
<evidence type="ECO:0000313" key="5">
    <source>
        <dbReference type="Proteomes" id="UP000233837"/>
    </source>
</evidence>
<accession>A0A2I0WWD1</accession>
<protein>
    <recommendedName>
        <fullName evidence="3">Chromatin target of PRMT1 protein C-terminal domain-containing protein</fullName>
    </recommendedName>
</protein>
<feature type="compositionally biased region" description="Basic residues" evidence="2">
    <location>
        <begin position="53"/>
        <end position="75"/>
    </location>
</feature>
<sequence>MLIFAPCPVEGDGSHDMRRRHTSGRTSRWNRARGRGRGHSLGQTIDAGIARGRNLRGRGRGLGRGGTRGRGRGRGGKQLVRKTAEDLDKELETYHAGAMDTS</sequence>
<evidence type="ECO:0000256" key="1">
    <source>
        <dbReference type="ARBA" id="ARBA00022884"/>
    </source>
</evidence>
<dbReference type="Pfam" id="PF13865">
    <property type="entry name" value="FoP_duplication"/>
    <property type="match status" value="1"/>
</dbReference>
<dbReference type="GO" id="GO:0003723">
    <property type="term" value="F:RNA binding"/>
    <property type="evidence" value="ECO:0007669"/>
    <property type="project" value="UniProtKB-KW"/>
</dbReference>
<feature type="region of interest" description="Disordered" evidence="2">
    <location>
        <begin position="1"/>
        <end position="79"/>
    </location>
</feature>
<dbReference type="EMBL" id="KZ502396">
    <property type="protein sequence ID" value="PKU79964.1"/>
    <property type="molecule type" value="Genomic_DNA"/>
</dbReference>
<reference evidence="4 5" key="2">
    <citation type="journal article" date="2017" name="Nature">
        <title>The Apostasia genome and the evolution of orchids.</title>
        <authorList>
            <person name="Zhang G.Q."/>
            <person name="Liu K.W."/>
            <person name="Li Z."/>
            <person name="Lohaus R."/>
            <person name="Hsiao Y.Y."/>
            <person name="Niu S.C."/>
            <person name="Wang J.Y."/>
            <person name="Lin Y.C."/>
            <person name="Xu Q."/>
            <person name="Chen L.J."/>
            <person name="Yoshida K."/>
            <person name="Fujiwara S."/>
            <person name="Wang Z.W."/>
            <person name="Zhang Y.Q."/>
            <person name="Mitsuda N."/>
            <person name="Wang M."/>
            <person name="Liu G.H."/>
            <person name="Pecoraro L."/>
            <person name="Huang H.X."/>
            <person name="Xiao X.J."/>
            <person name="Lin M."/>
            <person name="Wu X.Y."/>
            <person name="Wu W.L."/>
            <person name="Chen Y.Y."/>
            <person name="Chang S.B."/>
            <person name="Sakamoto S."/>
            <person name="Ohme-Takagi M."/>
            <person name="Yagi M."/>
            <person name="Zeng S.J."/>
            <person name="Shen C.Y."/>
            <person name="Yeh C.M."/>
            <person name="Luo Y.B."/>
            <person name="Tsai W.C."/>
            <person name="Van de Peer Y."/>
            <person name="Liu Z.J."/>
        </authorList>
    </citation>
    <scope>NUCLEOTIDE SEQUENCE [LARGE SCALE GENOMIC DNA]</scope>
    <source>
        <tissue evidence="4">The whole plant</tissue>
    </source>
</reference>
<evidence type="ECO:0000259" key="3">
    <source>
        <dbReference type="SMART" id="SM01218"/>
    </source>
</evidence>
<evidence type="ECO:0000313" key="4">
    <source>
        <dbReference type="EMBL" id="PKU79964.1"/>
    </source>
</evidence>
<dbReference type="STRING" id="906689.A0A2I0WWD1"/>
<reference evidence="4 5" key="1">
    <citation type="journal article" date="2016" name="Sci. Rep.">
        <title>The Dendrobium catenatum Lindl. genome sequence provides insights into polysaccharide synthase, floral development and adaptive evolution.</title>
        <authorList>
            <person name="Zhang G.Q."/>
            <person name="Xu Q."/>
            <person name="Bian C."/>
            <person name="Tsai W.C."/>
            <person name="Yeh C.M."/>
            <person name="Liu K.W."/>
            <person name="Yoshida K."/>
            <person name="Zhang L.S."/>
            <person name="Chang S.B."/>
            <person name="Chen F."/>
            <person name="Shi Y."/>
            <person name="Su Y.Y."/>
            <person name="Zhang Y.Q."/>
            <person name="Chen L.J."/>
            <person name="Yin Y."/>
            <person name="Lin M."/>
            <person name="Huang H."/>
            <person name="Deng H."/>
            <person name="Wang Z.W."/>
            <person name="Zhu S.L."/>
            <person name="Zhao X."/>
            <person name="Deng C."/>
            <person name="Niu S.C."/>
            <person name="Huang J."/>
            <person name="Wang M."/>
            <person name="Liu G.H."/>
            <person name="Yang H.J."/>
            <person name="Xiao X.J."/>
            <person name="Hsiao Y.Y."/>
            <person name="Wu W.L."/>
            <person name="Chen Y.Y."/>
            <person name="Mitsuda N."/>
            <person name="Ohme-Takagi M."/>
            <person name="Luo Y.B."/>
            <person name="Van de Peer Y."/>
            <person name="Liu Z.J."/>
        </authorList>
    </citation>
    <scope>NUCLEOTIDE SEQUENCE [LARGE SCALE GENOMIC DNA]</scope>
    <source>
        <tissue evidence="4">The whole plant</tissue>
    </source>
</reference>
<feature type="domain" description="Chromatin target of PRMT1 protein C-terminal" evidence="3">
    <location>
        <begin position="33"/>
        <end position="102"/>
    </location>
</feature>
<evidence type="ECO:0000256" key="2">
    <source>
        <dbReference type="SAM" id="MobiDB-lite"/>
    </source>
</evidence>
<organism evidence="4 5">
    <name type="scientific">Dendrobium catenatum</name>
    <dbReference type="NCBI Taxonomy" id="906689"/>
    <lineage>
        <taxon>Eukaryota</taxon>
        <taxon>Viridiplantae</taxon>
        <taxon>Streptophyta</taxon>
        <taxon>Embryophyta</taxon>
        <taxon>Tracheophyta</taxon>
        <taxon>Spermatophyta</taxon>
        <taxon>Magnoliopsida</taxon>
        <taxon>Liliopsida</taxon>
        <taxon>Asparagales</taxon>
        <taxon>Orchidaceae</taxon>
        <taxon>Epidendroideae</taxon>
        <taxon>Malaxideae</taxon>
        <taxon>Dendrobiinae</taxon>
        <taxon>Dendrobium</taxon>
    </lineage>
</organism>
<keyword evidence="5" id="KW-1185">Reference proteome</keyword>